<organism evidence="1 2">
    <name type="scientific">Araneus ventricosus</name>
    <name type="common">Orbweaver spider</name>
    <name type="synonym">Epeira ventricosa</name>
    <dbReference type="NCBI Taxonomy" id="182803"/>
    <lineage>
        <taxon>Eukaryota</taxon>
        <taxon>Metazoa</taxon>
        <taxon>Ecdysozoa</taxon>
        <taxon>Arthropoda</taxon>
        <taxon>Chelicerata</taxon>
        <taxon>Arachnida</taxon>
        <taxon>Araneae</taxon>
        <taxon>Araneomorphae</taxon>
        <taxon>Entelegynae</taxon>
        <taxon>Araneoidea</taxon>
        <taxon>Araneidae</taxon>
        <taxon>Araneus</taxon>
    </lineage>
</organism>
<dbReference type="AlphaFoldDB" id="A0A4Y2TEU9"/>
<comment type="caution">
    <text evidence="1">The sequence shown here is derived from an EMBL/GenBank/DDBJ whole genome shotgun (WGS) entry which is preliminary data.</text>
</comment>
<evidence type="ECO:0000313" key="2">
    <source>
        <dbReference type="Proteomes" id="UP000499080"/>
    </source>
</evidence>
<gene>
    <name evidence="1" type="ORF">AVEN_148167_1</name>
</gene>
<proteinExistence type="predicted"/>
<keyword evidence="2" id="KW-1185">Reference proteome</keyword>
<protein>
    <submittedName>
        <fullName evidence="1">Uncharacterized protein</fullName>
    </submittedName>
</protein>
<name>A0A4Y2TEU9_ARAVE</name>
<sequence>MTCLIFRLEWMGKKPILGQMEWNGVQMNGQVNMHQVHMHGGTFGRSGSEVSERLFVTSETETRLQVHLKLACLKGRGGPVSIELKE</sequence>
<dbReference type="Proteomes" id="UP000499080">
    <property type="component" value="Unassembled WGS sequence"/>
</dbReference>
<dbReference type="EMBL" id="BGPR01028185">
    <property type="protein sequence ID" value="GBN99174.1"/>
    <property type="molecule type" value="Genomic_DNA"/>
</dbReference>
<evidence type="ECO:0000313" key="1">
    <source>
        <dbReference type="EMBL" id="GBN99174.1"/>
    </source>
</evidence>
<accession>A0A4Y2TEU9</accession>
<reference evidence="1 2" key="1">
    <citation type="journal article" date="2019" name="Sci. Rep.">
        <title>Orb-weaving spider Araneus ventricosus genome elucidates the spidroin gene catalogue.</title>
        <authorList>
            <person name="Kono N."/>
            <person name="Nakamura H."/>
            <person name="Ohtoshi R."/>
            <person name="Moran D.A.P."/>
            <person name="Shinohara A."/>
            <person name="Yoshida Y."/>
            <person name="Fujiwara M."/>
            <person name="Mori M."/>
            <person name="Tomita M."/>
            <person name="Arakawa K."/>
        </authorList>
    </citation>
    <scope>NUCLEOTIDE SEQUENCE [LARGE SCALE GENOMIC DNA]</scope>
</reference>